<accession>A0ABD1T7D9</accession>
<feature type="domain" description="ZNF598/HEL2 C2H2 zinc finger" evidence="3">
    <location>
        <begin position="17"/>
        <end position="49"/>
    </location>
</feature>
<protein>
    <submittedName>
        <fullName evidence="4">RING/U-box superfamily protein</fullName>
    </submittedName>
</protein>
<proteinExistence type="predicted"/>
<feature type="region of interest" description="Disordered" evidence="1">
    <location>
        <begin position="410"/>
        <end position="435"/>
    </location>
</feature>
<dbReference type="Pfam" id="PF23230">
    <property type="entry name" value="zf-C2H2_13"/>
    <property type="match status" value="1"/>
</dbReference>
<dbReference type="Proteomes" id="UP001604277">
    <property type="component" value="Unassembled WGS sequence"/>
</dbReference>
<reference evidence="5" key="1">
    <citation type="submission" date="2024-07" db="EMBL/GenBank/DDBJ databases">
        <title>Two chromosome-level genome assemblies of Korean endemic species Abeliophyllum distichum and Forsythia ovata (Oleaceae).</title>
        <authorList>
            <person name="Jang H."/>
        </authorList>
    </citation>
    <scope>NUCLEOTIDE SEQUENCE [LARGE SCALE GENOMIC DNA]</scope>
</reference>
<evidence type="ECO:0000313" key="5">
    <source>
        <dbReference type="Proteomes" id="UP001604277"/>
    </source>
</evidence>
<dbReference type="InterPro" id="IPR044288">
    <property type="entry name" value="ZNF598/HEL2"/>
</dbReference>
<feature type="compositionally biased region" description="Polar residues" evidence="1">
    <location>
        <begin position="245"/>
        <end position="257"/>
    </location>
</feature>
<dbReference type="Pfam" id="PF23202">
    <property type="entry name" value="PAH_ZNF598"/>
    <property type="match status" value="1"/>
</dbReference>
<dbReference type="EMBL" id="JBFOLJ010000009">
    <property type="protein sequence ID" value="KAL2508571.1"/>
    <property type="molecule type" value="Genomic_DNA"/>
</dbReference>
<evidence type="ECO:0000313" key="4">
    <source>
        <dbReference type="EMBL" id="KAL2508571.1"/>
    </source>
</evidence>
<feature type="domain" description="ZNF598/HEL2 PAH" evidence="2">
    <location>
        <begin position="322"/>
        <end position="396"/>
    </location>
</feature>
<feature type="compositionally biased region" description="Basic and acidic residues" evidence="1">
    <location>
        <begin position="412"/>
        <end position="431"/>
    </location>
</feature>
<keyword evidence="5" id="KW-1185">Reference proteome</keyword>
<comment type="caution">
    <text evidence="4">The sequence shown here is derived from an EMBL/GenBank/DDBJ whole genome shotgun (WGS) entry which is preliminary data.</text>
</comment>
<dbReference type="PANTHER" id="PTHR22938">
    <property type="entry name" value="ZINC FINGER PROTEIN 598"/>
    <property type="match status" value="1"/>
</dbReference>
<evidence type="ECO:0000259" key="3">
    <source>
        <dbReference type="Pfam" id="PF23230"/>
    </source>
</evidence>
<feature type="region of interest" description="Disordered" evidence="1">
    <location>
        <begin position="239"/>
        <end position="260"/>
    </location>
</feature>
<evidence type="ECO:0000256" key="1">
    <source>
        <dbReference type="SAM" id="MobiDB-lite"/>
    </source>
</evidence>
<evidence type="ECO:0000259" key="2">
    <source>
        <dbReference type="Pfam" id="PF23202"/>
    </source>
</evidence>
<feature type="compositionally biased region" description="Basic and acidic residues" evidence="1">
    <location>
        <begin position="106"/>
        <end position="118"/>
    </location>
</feature>
<dbReference type="InterPro" id="IPR057634">
    <property type="entry name" value="PAH_ZNF598/HEL2"/>
</dbReference>
<sequence>MQDNMITTRITETWRSETHFRRYHFLCEDEECLAKKFVVFLSEDELKRHTWEHEYMCCNAALEYSSDGPRRRGCSCQHHTSDDELSLATQASLETANAAPSSKGAAADHGEINNDDTHFPPLESLAITDSVPSSRHFEALSQISFPRLPVVPCSSQQNGQFHALSQTSFPLLAVAPCSSQQNSHSDVLLKNTMAAHLRLQRNNNKMNLTSSAPAWKAASYAPAKPAIIPPHAWPSVNSAYGPVPSSRQNARQSSAHGSSFYDPLITSRNWGNQSRTSHSTSSRNLSECVSLDPFNNNFPPVSAVQTCKLPATVKKVQDMYTTNKSLVEKIRVALGFDENRYSTFKAISSEYRQGLMDAETYLAYMEQYGLLHLVLELAGLLPDARKQKELVETYNANLVDIAPRENGWNNDIFEKNDQRSKKDTGKTHDSRNSISKHNIAGNIIGTVKELPASYSHSQEDFEVLSKEGI</sequence>
<gene>
    <name evidence="4" type="ORF">Fot_32218</name>
</gene>
<feature type="region of interest" description="Disordered" evidence="1">
    <location>
        <begin position="94"/>
        <end position="123"/>
    </location>
</feature>
<organism evidence="4 5">
    <name type="scientific">Forsythia ovata</name>
    <dbReference type="NCBI Taxonomy" id="205694"/>
    <lineage>
        <taxon>Eukaryota</taxon>
        <taxon>Viridiplantae</taxon>
        <taxon>Streptophyta</taxon>
        <taxon>Embryophyta</taxon>
        <taxon>Tracheophyta</taxon>
        <taxon>Spermatophyta</taxon>
        <taxon>Magnoliopsida</taxon>
        <taxon>eudicotyledons</taxon>
        <taxon>Gunneridae</taxon>
        <taxon>Pentapetalae</taxon>
        <taxon>asterids</taxon>
        <taxon>lamiids</taxon>
        <taxon>Lamiales</taxon>
        <taxon>Oleaceae</taxon>
        <taxon>Forsythieae</taxon>
        <taxon>Forsythia</taxon>
    </lineage>
</organism>
<dbReference type="InterPro" id="IPR056437">
    <property type="entry name" value="Znf-C2H2_ZNF598/HEL2"/>
</dbReference>
<name>A0ABD1T7D9_9LAMI</name>
<dbReference type="PANTHER" id="PTHR22938:SF0">
    <property type="entry name" value="E3 UBIQUITIN-PROTEIN LIGASE ZNF598"/>
    <property type="match status" value="1"/>
</dbReference>
<dbReference type="AlphaFoldDB" id="A0ABD1T7D9"/>
<feature type="compositionally biased region" description="Low complexity" evidence="1">
    <location>
        <begin position="96"/>
        <end position="105"/>
    </location>
</feature>